<comment type="caution">
    <text evidence="2">The sequence shown here is derived from an EMBL/GenBank/DDBJ whole genome shotgun (WGS) entry which is preliminary data.</text>
</comment>
<evidence type="ECO:0000313" key="2">
    <source>
        <dbReference type="EMBL" id="TDO24212.1"/>
    </source>
</evidence>
<keyword evidence="1" id="KW-0472">Membrane</keyword>
<keyword evidence="1" id="KW-0812">Transmembrane</keyword>
<reference evidence="2 3" key="1">
    <citation type="submission" date="2019-03" db="EMBL/GenBank/DDBJ databases">
        <title>Genomic Encyclopedia of Archaeal and Bacterial Type Strains, Phase II (KMG-II): from individual species to whole genera.</title>
        <authorList>
            <person name="Goeker M."/>
        </authorList>
    </citation>
    <scope>NUCLEOTIDE SEQUENCE [LARGE SCALE GENOMIC DNA]</scope>
    <source>
        <strain evidence="2 3">DSM 19034</strain>
    </source>
</reference>
<name>A0A4R6IPJ3_9SPHI</name>
<dbReference type="RefSeq" id="WP_133552002.1">
    <property type="nucleotide sequence ID" value="NZ_SNWM01000001.1"/>
</dbReference>
<proteinExistence type="predicted"/>
<accession>A0A4R6IPJ3</accession>
<dbReference type="AlphaFoldDB" id="A0A4R6IPJ3"/>
<keyword evidence="3" id="KW-1185">Reference proteome</keyword>
<organism evidence="2 3">
    <name type="scientific">Pedobacter duraquae</name>
    <dbReference type="NCBI Taxonomy" id="425511"/>
    <lineage>
        <taxon>Bacteria</taxon>
        <taxon>Pseudomonadati</taxon>
        <taxon>Bacteroidota</taxon>
        <taxon>Sphingobacteriia</taxon>
        <taxon>Sphingobacteriales</taxon>
        <taxon>Sphingobacteriaceae</taxon>
        <taxon>Pedobacter</taxon>
    </lineage>
</organism>
<sequence>MKTLPKSKLYTLIALTILLVVASSLFDRHKALGLSEELTNFLAGFMITLAIGLILTFIVTAFNLIRARAGKK</sequence>
<dbReference type="EMBL" id="SNWM01000001">
    <property type="protein sequence ID" value="TDO24212.1"/>
    <property type="molecule type" value="Genomic_DNA"/>
</dbReference>
<feature type="transmembrane region" description="Helical" evidence="1">
    <location>
        <begin position="9"/>
        <end position="26"/>
    </location>
</feature>
<evidence type="ECO:0000256" key="1">
    <source>
        <dbReference type="SAM" id="Phobius"/>
    </source>
</evidence>
<dbReference type="Proteomes" id="UP000295499">
    <property type="component" value="Unassembled WGS sequence"/>
</dbReference>
<protein>
    <submittedName>
        <fullName evidence="2">Uncharacterized protein</fullName>
    </submittedName>
</protein>
<feature type="transmembrane region" description="Helical" evidence="1">
    <location>
        <begin position="38"/>
        <end position="65"/>
    </location>
</feature>
<evidence type="ECO:0000313" key="3">
    <source>
        <dbReference type="Proteomes" id="UP000295499"/>
    </source>
</evidence>
<keyword evidence="1" id="KW-1133">Transmembrane helix</keyword>
<gene>
    <name evidence="2" type="ORF">CLV32_0501</name>
</gene>